<organism evidence="1 2">
    <name type="scientific">Halalkalibacter krulwichiae</name>
    <dbReference type="NCBI Taxonomy" id="199441"/>
    <lineage>
        <taxon>Bacteria</taxon>
        <taxon>Bacillati</taxon>
        <taxon>Bacillota</taxon>
        <taxon>Bacilli</taxon>
        <taxon>Bacillales</taxon>
        <taxon>Bacillaceae</taxon>
        <taxon>Halalkalibacter</taxon>
    </lineage>
</organism>
<proteinExistence type="predicted"/>
<dbReference type="RefSeq" id="WP_066151364.1">
    <property type="nucleotide sequence ID" value="NZ_CP020814.1"/>
</dbReference>
<dbReference type="Proteomes" id="UP000193006">
    <property type="component" value="Chromosome"/>
</dbReference>
<dbReference type="PROSITE" id="PS51257">
    <property type="entry name" value="PROKAR_LIPOPROTEIN"/>
    <property type="match status" value="1"/>
</dbReference>
<reference evidence="1 2" key="1">
    <citation type="submission" date="2017-04" db="EMBL/GenBank/DDBJ databases">
        <title>Bacillus krulwichiae AM31D Genome sequencing and assembly.</title>
        <authorList>
            <person name="Krulwich T.A."/>
            <person name="Anastor L."/>
            <person name="Ehrlich R."/>
            <person name="Ehrlich G.D."/>
            <person name="Janto B."/>
        </authorList>
    </citation>
    <scope>NUCLEOTIDE SEQUENCE [LARGE SCALE GENOMIC DNA]</scope>
    <source>
        <strain evidence="1 2">AM31D</strain>
    </source>
</reference>
<dbReference type="EMBL" id="CP020814">
    <property type="protein sequence ID" value="ARK30397.1"/>
    <property type="molecule type" value="Genomic_DNA"/>
</dbReference>
<name>A0A1X9MAG5_9BACI</name>
<dbReference type="AlphaFoldDB" id="A0A1X9MAG5"/>
<accession>A0A1X9MAG5</accession>
<evidence type="ECO:0008006" key="3">
    <source>
        <dbReference type="Google" id="ProtNLM"/>
    </source>
</evidence>
<evidence type="ECO:0000313" key="1">
    <source>
        <dbReference type="EMBL" id="ARK30397.1"/>
    </source>
</evidence>
<protein>
    <recommendedName>
        <fullName evidence="3">Lipoprotein</fullName>
    </recommendedName>
</protein>
<evidence type="ECO:0000313" key="2">
    <source>
        <dbReference type="Proteomes" id="UP000193006"/>
    </source>
</evidence>
<dbReference type="KEGG" id="bkw:BkAM31D_11475"/>
<gene>
    <name evidence="1" type="ORF">BkAM31D_11475</name>
</gene>
<keyword evidence="2" id="KW-1185">Reference proteome</keyword>
<sequence length="187" mass="21294" precursor="true">MKKNSVILLIGASIVLSSCGAEDEANIVNDVEAQQLQTEQIAPEAPSIRQQNRERNRQDNDYSIYANEAGFYLSQTATLLEQIAPIFDKNNVNTNKLNQTLSLIEQIQSESESFMNLDRPEPFDGFHHVHLATLIEVDALKRVMSDMKNPIHPLQLTNARVYYENAVQSHKLMEREYLSITEELGIY</sequence>